<gene>
    <name evidence="1" type="ORF">E3A20_23770</name>
</gene>
<organism evidence="1 2">
    <name type="scientific">Planctomyces bekefii</name>
    <dbReference type="NCBI Taxonomy" id="1653850"/>
    <lineage>
        <taxon>Bacteria</taxon>
        <taxon>Pseudomonadati</taxon>
        <taxon>Planctomycetota</taxon>
        <taxon>Planctomycetia</taxon>
        <taxon>Planctomycetales</taxon>
        <taxon>Planctomycetaceae</taxon>
        <taxon>Planctomyces</taxon>
    </lineage>
</organism>
<dbReference type="Proteomes" id="UP000321083">
    <property type="component" value="Unassembled WGS sequence"/>
</dbReference>
<evidence type="ECO:0000313" key="1">
    <source>
        <dbReference type="EMBL" id="TWW08494.1"/>
    </source>
</evidence>
<dbReference type="EMBL" id="SRHE01000639">
    <property type="protein sequence ID" value="TWW08494.1"/>
    <property type="molecule type" value="Genomic_DNA"/>
</dbReference>
<dbReference type="AlphaFoldDB" id="A0A5C6M5M7"/>
<reference evidence="1 2" key="1">
    <citation type="submission" date="2019-08" db="EMBL/GenBank/DDBJ databases">
        <title>100 year-old enigma solved: identification of Planctomyces bekefii, the type genus and species of the phylum Planctomycetes.</title>
        <authorList>
            <person name="Svetlana D.N."/>
            <person name="Overmann J."/>
        </authorList>
    </citation>
    <scope>NUCLEOTIDE SEQUENCE [LARGE SCALE GENOMIC DNA]</scope>
    <source>
        <strain evidence="1">Phe10_nw2017</strain>
    </source>
</reference>
<comment type="caution">
    <text evidence="1">The sequence shown here is derived from an EMBL/GenBank/DDBJ whole genome shotgun (WGS) entry which is preliminary data.</text>
</comment>
<proteinExistence type="predicted"/>
<sequence length="54" mass="6243">MQQFRVIGRLETPVEQWAISSVQFSGDGKRVFAFQHQGSMVEKLEIYDVSRVVK</sequence>
<protein>
    <submittedName>
        <fullName evidence="1">Uncharacterized protein</fullName>
    </submittedName>
</protein>
<reference evidence="1 2" key="2">
    <citation type="submission" date="2019-08" db="EMBL/GenBank/DDBJ databases">
        <authorList>
            <person name="Henke P."/>
        </authorList>
    </citation>
    <scope>NUCLEOTIDE SEQUENCE [LARGE SCALE GENOMIC DNA]</scope>
    <source>
        <strain evidence="1">Phe10_nw2017</strain>
    </source>
</reference>
<evidence type="ECO:0000313" key="2">
    <source>
        <dbReference type="Proteomes" id="UP000321083"/>
    </source>
</evidence>
<name>A0A5C6M5M7_9PLAN</name>
<accession>A0A5C6M5M7</accession>
<keyword evidence="2" id="KW-1185">Reference proteome</keyword>